<gene>
    <name evidence="2" type="ORF">KAR29_09235</name>
</gene>
<name>A0A9Q7AM84_9BACT</name>
<sequence length="200" mass="21912">MKRLRLHYAKRGPLCFVPHVELPPLFCRAARRAGLLPALTEGMAPHPRVVLGPPLPMGVVGLDEPADFWFDEADDEALSLWPRFFPRGLDVKGVEEIAEGPGLSRLCQAAAHRVLLRRFPSEEALEPLLVRHYGEALLAFSRERGGFSATLADPNQNGPGSLVKALVEAGLLEGWADLLIVRTAVGTWDGKTLSALRARR</sequence>
<dbReference type="NCBIfam" id="TIGR03936">
    <property type="entry name" value="sam_1_link_chp"/>
    <property type="match status" value="1"/>
</dbReference>
<evidence type="ECO:0000313" key="2">
    <source>
        <dbReference type="EMBL" id="QTX31547.1"/>
    </source>
</evidence>
<dbReference type="InterPro" id="IPR018768">
    <property type="entry name" value="DUF2344"/>
</dbReference>
<keyword evidence="3" id="KW-1185">Reference proteome</keyword>
<dbReference type="Proteomes" id="UP000671879">
    <property type="component" value="Chromosome"/>
</dbReference>
<dbReference type="EMBL" id="CP072943">
    <property type="protein sequence ID" value="QTX31547.1"/>
    <property type="molecule type" value="Genomic_DNA"/>
</dbReference>
<organism evidence="2 3">
    <name type="scientific">Aminithiophilus ramosus</name>
    <dbReference type="NCBI Taxonomy" id="3029084"/>
    <lineage>
        <taxon>Bacteria</taxon>
        <taxon>Thermotogati</taxon>
        <taxon>Synergistota</taxon>
        <taxon>Synergistia</taxon>
        <taxon>Synergistales</taxon>
        <taxon>Aminithiophilaceae</taxon>
        <taxon>Aminithiophilus</taxon>
    </lineage>
</organism>
<feature type="domain" description="DUF2344" evidence="1">
    <location>
        <begin position="3"/>
        <end position="121"/>
    </location>
</feature>
<dbReference type="Pfam" id="PF10105">
    <property type="entry name" value="DUF2344"/>
    <property type="match status" value="1"/>
</dbReference>
<reference evidence="3" key="1">
    <citation type="submission" date="2021-04" db="EMBL/GenBank/DDBJ databases">
        <title>A novel Synergistetes isolate from a pyrite-forming mixed culture.</title>
        <authorList>
            <person name="Bunk B."/>
            <person name="Sproer C."/>
            <person name="Spring S."/>
            <person name="Pester M."/>
        </authorList>
    </citation>
    <scope>NUCLEOTIDE SEQUENCE [LARGE SCALE GENOMIC DNA]</scope>
    <source>
        <strain evidence="3">J.5.4.2-T.3.5.2</strain>
    </source>
</reference>
<evidence type="ECO:0000259" key="1">
    <source>
        <dbReference type="Pfam" id="PF10105"/>
    </source>
</evidence>
<dbReference type="RefSeq" id="WP_274372715.1">
    <property type="nucleotide sequence ID" value="NZ_CP072943.1"/>
</dbReference>
<dbReference type="AlphaFoldDB" id="A0A9Q7AM84"/>
<protein>
    <submittedName>
        <fullName evidence="2">TIGR03936 family radical SAM-associated protein</fullName>
    </submittedName>
</protein>
<accession>A0A9Q7AM84</accession>
<evidence type="ECO:0000313" key="3">
    <source>
        <dbReference type="Proteomes" id="UP000671879"/>
    </source>
</evidence>
<proteinExistence type="predicted"/>
<dbReference type="KEGG" id="aram:KAR29_09235"/>